<evidence type="ECO:0000259" key="13">
    <source>
        <dbReference type="Pfam" id="PF02163"/>
    </source>
</evidence>
<comment type="caution">
    <text evidence="14">The sequence shown here is derived from an EMBL/GenBank/DDBJ whole genome shotgun (WGS) entry which is preliminary data.</text>
</comment>
<keyword evidence="10" id="KW-0482">Metalloprotease</keyword>
<dbReference type="GO" id="GO:0016020">
    <property type="term" value="C:membrane"/>
    <property type="evidence" value="ECO:0007669"/>
    <property type="project" value="UniProtKB-SubCell"/>
</dbReference>
<feature type="transmembrane region" description="Helical" evidence="12">
    <location>
        <begin position="80"/>
        <end position="100"/>
    </location>
</feature>
<accession>A0A923L0S4</accession>
<keyword evidence="8" id="KW-0862">Zinc</keyword>
<dbReference type="AlphaFoldDB" id="A0A923L0S4"/>
<evidence type="ECO:0000256" key="3">
    <source>
        <dbReference type="ARBA" id="ARBA00007931"/>
    </source>
</evidence>
<dbReference type="Proteomes" id="UP000659630">
    <property type="component" value="Unassembled WGS sequence"/>
</dbReference>
<dbReference type="InterPro" id="IPR008915">
    <property type="entry name" value="Peptidase_M50"/>
</dbReference>
<dbReference type="GO" id="GO:0008237">
    <property type="term" value="F:metallopeptidase activity"/>
    <property type="evidence" value="ECO:0007669"/>
    <property type="project" value="UniProtKB-KW"/>
</dbReference>
<dbReference type="RefSeq" id="WP_186886376.1">
    <property type="nucleotide sequence ID" value="NZ_JACONZ010000001.1"/>
</dbReference>
<evidence type="ECO:0000256" key="8">
    <source>
        <dbReference type="ARBA" id="ARBA00022833"/>
    </source>
</evidence>
<evidence type="ECO:0000256" key="2">
    <source>
        <dbReference type="ARBA" id="ARBA00004141"/>
    </source>
</evidence>
<protein>
    <submittedName>
        <fullName evidence="14">Site-2 protease family protein</fullName>
    </submittedName>
</protein>
<feature type="transmembrane region" description="Helical" evidence="12">
    <location>
        <begin position="145"/>
        <end position="166"/>
    </location>
</feature>
<evidence type="ECO:0000313" key="14">
    <source>
        <dbReference type="EMBL" id="MBC5579998.1"/>
    </source>
</evidence>
<proteinExistence type="inferred from homology"/>
<dbReference type="Pfam" id="PF02163">
    <property type="entry name" value="Peptidase_M50"/>
    <property type="match status" value="1"/>
</dbReference>
<keyword evidence="4 14" id="KW-0645">Protease</keyword>
<dbReference type="EMBL" id="JACONZ010000001">
    <property type="protein sequence ID" value="MBC5579998.1"/>
    <property type="molecule type" value="Genomic_DNA"/>
</dbReference>
<feature type="domain" description="Peptidase M50" evidence="13">
    <location>
        <begin position="102"/>
        <end position="141"/>
    </location>
</feature>
<dbReference type="PANTHER" id="PTHR39188">
    <property type="entry name" value="MEMBRANE-ASSOCIATED ZINC METALLOPROTEASE M50B"/>
    <property type="match status" value="1"/>
</dbReference>
<feature type="transmembrane region" description="Helical" evidence="12">
    <location>
        <begin position="43"/>
        <end position="68"/>
    </location>
</feature>
<evidence type="ECO:0000256" key="5">
    <source>
        <dbReference type="ARBA" id="ARBA00022692"/>
    </source>
</evidence>
<keyword evidence="9 12" id="KW-1133">Transmembrane helix</keyword>
<evidence type="ECO:0000256" key="7">
    <source>
        <dbReference type="ARBA" id="ARBA00022801"/>
    </source>
</evidence>
<feature type="transmembrane region" description="Helical" evidence="12">
    <location>
        <begin position="106"/>
        <end position="124"/>
    </location>
</feature>
<evidence type="ECO:0000256" key="9">
    <source>
        <dbReference type="ARBA" id="ARBA00022989"/>
    </source>
</evidence>
<evidence type="ECO:0000256" key="4">
    <source>
        <dbReference type="ARBA" id="ARBA00022670"/>
    </source>
</evidence>
<gene>
    <name evidence="14" type="ORF">H8S23_00585</name>
</gene>
<keyword evidence="7" id="KW-0378">Hydrolase</keyword>
<keyword evidence="11 12" id="KW-0472">Membrane</keyword>
<sequence>MKRFFSVRAPVPLLAALTLLLMWDATGFAKLSLLCAALHEGGHILAFCALTGHFPHVTCSLSGLAMKMDGVRLSLQKENLLLLAGPAANLAAALAAYLLIQHRASYLRYFFACENLCMALFNLLPIGFLDGGRLLSNCFGLMDGVLFRALTLCCCFLLAIFGGVLLRYRGAGFLLSLGFCLMVLALCAKSLRS</sequence>
<evidence type="ECO:0000313" key="15">
    <source>
        <dbReference type="Proteomes" id="UP000659630"/>
    </source>
</evidence>
<dbReference type="GO" id="GO:0006508">
    <property type="term" value="P:proteolysis"/>
    <property type="evidence" value="ECO:0007669"/>
    <property type="project" value="UniProtKB-KW"/>
</dbReference>
<evidence type="ECO:0000256" key="10">
    <source>
        <dbReference type="ARBA" id="ARBA00023049"/>
    </source>
</evidence>
<name>A0A923L0S4_9FIRM</name>
<keyword evidence="5 12" id="KW-0812">Transmembrane</keyword>
<feature type="transmembrane region" description="Helical" evidence="12">
    <location>
        <begin position="172"/>
        <end position="191"/>
    </location>
</feature>
<evidence type="ECO:0000256" key="12">
    <source>
        <dbReference type="SAM" id="Phobius"/>
    </source>
</evidence>
<comment type="similarity">
    <text evidence="3">Belongs to the peptidase M50B family.</text>
</comment>
<reference evidence="14" key="1">
    <citation type="submission" date="2020-08" db="EMBL/GenBank/DDBJ databases">
        <title>Genome public.</title>
        <authorList>
            <person name="Liu C."/>
            <person name="Sun Q."/>
        </authorList>
    </citation>
    <scope>NUCLEOTIDE SEQUENCE</scope>
    <source>
        <strain evidence="14">BX8</strain>
    </source>
</reference>
<evidence type="ECO:0000256" key="6">
    <source>
        <dbReference type="ARBA" id="ARBA00022723"/>
    </source>
</evidence>
<evidence type="ECO:0000256" key="11">
    <source>
        <dbReference type="ARBA" id="ARBA00023136"/>
    </source>
</evidence>
<keyword evidence="6" id="KW-0479">Metal-binding</keyword>
<comment type="cofactor">
    <cofactor evidence="1">
        <name>Zn(2+)</name>
        <dbReference type="ChEBI" id="CHEBI:29105"/>
    </cofactor>
</comment>
<dbReference type="GO" id="GO:0046872">
    <property type="term" value="F:metal ion binding"/>
    <property type="evidence" value="ECO:0007669"/>
    <property type="project" value="UniProtKB-KW"/>
</dbReference>
<dbReference type="PANTHER" id="PTHR39188:SF3">
    <property type="entry name" value="STAGE IV SPORULATION PROTEIN FB"/>
    <property type="match status" value="1"/>
</dbReference>
<keyword evidence="15" id="KW-1185">Reference proteome</keyword>
<organism evidence="14 15">
    <name type="scientific">Anaerofilum hominis</name>
    <dbReference type="NCBI Taxonomy" id="2763016"/>
    <lineage>
        <taxon>Bacteria</taxon>
        <taxon>Bacillati</taxon>
        <taxon>Bacillota</taxon>
        <taxon>Clostridia</taxon>
        <taxon>Eubacteriales</taxon>
        <taxon>Oscillospiraceae</taxon>
        <taxon>Anaerofilum</taxon>
    </lineage>
</organism>
<evidence type="ECO:0000256" key="1">
    <source>
        <dbReference type="ARBA" id="ARBA00001947"/>
    </source>
</evidence>
<comment type="subcellular location">
    <subcellularLocation>
        <location evidence="2">Membrane</location>
        <topology evidence="2">Multi-pass membrane protein</topology>
    </subcellularLocation>
</comment>